<sequence>MTMMISEVTFNKIFPHAVKGVYQAISAQIEKAGCVTKMQQAMFLAQCGHESGGFTRFKENLNYSWLGLSKTFRKYFPDSLTAKKYERKPELIANRVYANRLGNGDEKSGDGWKYRGRGLIQITGKDNYAAFRKWLGRDIEPEDVASNLDLSVKTAIWYWKCCELADLNSVEKVTRRINGGLNGIDERCKLYRALMVTDND</sequence>
<dbReference type="InterPro" id="IPR052354">
    <property type="entry name" value="Cell_Wall_Dynamics_Protein"/>
</dbReference>
<dbReference type="AlphaFoldDB" id="A0A2S9S095"/>
<name>A0A2S9S095_HAEIF</name>
<dbReference type="InterPro" id="IPR023346">
    <property type="entry name" value="Lysozyme-like_dom_sf"/>
</dbReference>
<dbReference type="PANTHER" id="PTHR34408:SF1">
    <property type="entry name" value="GLYCOSYL HYDROLASE FAMILY 19 DOMAIN-CONTAINING PROTEIN HI_1415"/>
    <property type="match status" value="1"/>
</dbReference>
<protein>
    <submittedName>
        <fullName evidence="2">Chitinase class I</fullName>
    </submittedName>
</protein>
<proteinExistence type="predicted"/>
<dbReference type="SUPFAM" id="SSF53955">
    <property type="entry name" value="Lysozyme-like"/>
    <property type="match status" value="1"/>
</dbReference>
<dbReference type="EMBL" id="MZHU01000056">
    <property type="protein sequence ID" value="PRK64421.1"/>
    <property type="molecule type" value="Genomic_DNA"/>
</dbReference>
<evidence type="ECO:0000259" key="1">
    <source>
        <dbReference type="Pfam" id="PF00182"/>
    </source>
</evidence>
<feature type="domain" description="Glycoside hydrolase family 19 catalytic" evidence="1">
    <location>
        <begin position="109"/>
        <end position="161"/>
    </location>
</feature>
<accession>A0A2S9S095</accession>
<dbReference type="GO" id="GO:0016998">
    <property type="term" value="P:cell wall macromolecule catabolic process"/>
    <property type="evidence" value="ECO:0007669"/>
    <property type="project" value="InterPro"/>
</dbReference>
<dbReference type="InterPro" id="IPR000726">
    <property type="entry name" value="Glyco_hydro_19_cat"/>
</dbReference>
<comment type="caution">
    <text evidence="2">The sequence shown here is derived from an EMBL/GenBank/DDBJ whole genome shotgun (WGS) entry which is preliminary data.</text>
</comment>
<dbReference type="GO" id="GO:0004568">
    <property type="term" value="F:chitinase activity"/>
    <property type="evidence" value="ECO:0007669"/>
    <property type="project" value="InterPro"/>
</dbReference>
<organism evidence="2">
    <name type="scientific">Haemophilus influenzae</name>
    <dbReference type="NCBI Taxonomy" id="727"/>
    <lineage>
        <taxon>Bacteria</taxon>
        <taxon>Pseudomonadati</taxon>
        <taxon>Pseudomonadota</taxon>
        <taxon>Gammaproteobacteria</taxon>
        <taxon>Pasteurellales</taxon>
        <taxon>Pasteurellaceae</taxon>
        <taxon>Haemophilus</taxon>
    </lineage>
</organism>
<reference evidence="2" key="1">
    <citation type="submission" date="2017-02" db="EMBL/GenBank/DDBJ databases">
        <title>Haemophilus influenzae in COPD genome sequencing project.</title>
        <authorList>
            <person name="Murphy T.F."/>
            <person name="Kong Y."/>
            <person name="Nadendla S."/>
            <person name="Tettelin H."/>
            <person name="Pettigrew M."/>
        </authorList>
    </citation>
    <scope>NUCLEOTIDE SEQUENCE [LARGE SCALE GENOMIC DNA]</scope>
    <source>
        <strain evidence="2">84P15H4</strain>
    </source>
</reference>
<evidence type="ECO:0000313" key="2">
    <source>
        <dbReference type="EMBL" id="PRK64421.1"/>
    </source>
</evidence>
<dbReference type="Gene3D" id="1.10.530.10">
    <property type="match status" value="1"/>
</dbReference>
<dbReference type="RefSeq" id="WP_048946830.1">
    <property type="nucleotide sequence ID" value="NZ_AP018780.1"/>
</dbReference>
<gene>
    <name evidence="2" type="ORF">BV163_01408</name>
</gene>
<dbReference type="PANTHER" id="PTHR34408">
    <property type="entry name" value="FAMILY PROTEIN, PUTATIVE-RELATED"/>
    <property type="match status" value="1"/>
</dbReference>
<dbReference type="Pfam" id="PF00182">
    <property type="entry name" value="Glyco_hydro_19"/>
    <property type="match status" value="1"/>
</dbReference>
<dbReference type="GO" id="GO:0006032">
    <property type="term" value="P:chitin catabolic process"/>
    <property type="evidence" value="ECO:0007669"/>
    <property type="project" value="InterPro"/>
</dbReference>